<dbReference type="OrthoDB" id="422086at2759"/>
<dbReference type="GO" id="GO:0004671">
    <property type="term" value="F:protein C-terminal S-isoprenylcysteine carboxyl O-methyltransferase activity"/>
    <property type="evidence" value="ECO:0007669"/>
    <property type="project" value="UniProtKB-EC"/>
</dbReference>
<dbReference type="GO" id="GO:0005789">
    <property type="term" value="C:endoplasmic reticulum membrane"/>
    <property type="evidence" value="ECO:0007669"/>
    <property type="project" value="UniProtKB-SubCell"/>
</dbReference>
<dbReference type="RefSeq" id="XP_020077475.1">
    <property type="nucleotide sequence ID" value="XM_020218354.1"/>
</dbReference>
<evidence type="ECO:0000256" key="8">
    <source>
        <dbReference type="ARBA" id="ARBA00022989"/>
    </source>
</evidence>
<evidence type="ECO:0000313" key="12">
    <source>
        <dbReference type="Proteomes" id="UP000095085"/>
    </source>
</evidence>
<feature type="transmembrane region" description="Helical" evidence="10">
    <location>
        <begin position="12"/>
        <end position="31"/>
    </location>
</feature>
<dbReference type="Proteomes" id="UP000095085">
    <property type="component" value="Unassembled WGS sequence"/>
</dbReference>
<gene>
    <name evidence="11" type="ORF">HYPBUDRAFT_104552</name>
</gene>
<feature type="transmembrane region" description="Helical" evidence="10">
    <location>
        <begin position="43"/>
        <end position="62"/>
    </location>
</feature>
<keyword evidence="4 10" id="KW-0489">Methyltransferase</keyword>
<sequence>MYNSQSNNLAEIVYVSLGLGAVVAWCLYTIFTSESFKKIKLLLYLLLLALFHYNEFISTAKYNGNKVTSRLFLVYGQGGSKEYWAIQSMNMIEFYLKLNVESNWFILGVILAVLGILLRHLSIKTCGASFNHYIETEKQNKLVTHGVYGLSRHPSYLGFWIFVNGIQILLGNMLSMIICLIVMNFFFKKRIRFEEWFLVKFHGDDYLKYKQRVRVLIPLI</sequence>
<name>A0A1E4RM99_9ASCO</name>
<protein>
    <recommendedName>
        <fullName evidence="3 10">Protein-S-isoprenylcysteine O-methyltransferase</fullName>
        <ecNumber evidence="3 10">2.1.1.100</ecNumber>
    </recommendedName>
</protein>
<reference evidence="12" key="1">
    <citation type="submission" date="2016-05" db="EMBL/GenBank/DDBJ databases">
        <title>Comparative genomics of biotechnologically important yeasts.</title>
        <authorList>
            <consortium name="DOE Joint Genome Institute"/>
            <person name="Riley R."/>
            <person name="Haridas S."/>
            <person name="Wolfe K.H."/>
            <person name="Lopes M.R."/>
            <person name="Hittinger C.T."/>
            <person name="Goker M."/>
            <person name="Salamov A."/>
            <person name="Wisecaver J."/>
            <person name="Long T.M."/>
            <person name="Aerts A.L."/>
            <person name="Barry K."/>
            <person name="Choi C."/>
            <person name="Clum A."/>
            <person name="Coughlan A.Y."/>
            <person name="Deshpande S."/>
            <person name="Douglass A.P."/>
            <person name="Hanson S.J."/>
            <person name="Klenk H.-P."/>
            <person name="Labutti K."/>
            <person name="Lapidus A."/>
            <person name="Lindquist E."/>
            <person name="Lipzen A."/>
            <person name="Meier-Kolthoff J.P."/>
            <person name="Ohm R.A."/>
            <person name="Otillar R.P."/>
            <person name="Pangilinan J."/>
            <person name="Peng Y."/>
            <person name="Rokas A."/>
            <person name="Rosa C.A."/>
            <person name="Scheuner C."/>
            <person name="Sibirny A.A."/>
            <person name="Slot J.C."/>
            <person name="Stielow J.B."/>
            <person name="Sun H."/>
            <person name="Kurtzman C.P."/>
            <person name="Blackwell M."/>
            <person name="Grigoriev I.V."/>
            <person name="Jeffries T.W."/>
        </authorList>
    </citation>
    <scope>NUCLEOTIDE SEQUENCE [LARGE SCALE GENOMIC DNA]</scope>
    <source>
        <strain evidence="12">NRRL Y-1933</strain>
    </source>
</reference>
<proteinExistence type="inferred from homology"/>
<accession>A0A1E4RM99</accession>
<dbReference type="Gene3D" id="1.20.120.1630">
    <property type="match status" value="1"/>
</dbReference>
<keyword evidence="9 10" id="KW-0472">Membrane</keyword>
<keyword evidence="10" id="KW-0256">Endoplasmic reticulum</keyword>
<evidence type="ECO:0000256" key="2">
    <source>
        <dbReference type="ARBA" id="ARBA00009140"/>
    </source>
</evidence>
<dbReference type="GeneID" id="30992904"/>
<feature type="transmembrane region" description="Helical" evidence="10">
    <location>
        <begin position="104"/>
        <end position="121"/>
    </location>
</feature>
<evidence type="ECO:0000313" key="11">
    <source>
        <dbReference type="EMBL" id="ODV68408.1"/>
    </source>
</evidence>
<evidence type="ECO:0000256" key="9">
    <source>
        <dbReference type="ARBA" id="ARBA00023136"/>
    </source>
</evidence>
<keyword evidence="6 10" id="KW-0949">S-adenosyl-L-methionine</keyword>
<dbReference type="PANTHER" id="PTHR12714:SF9">
    <property type="entry name" value="PROTEIN-S-ISOPRENYLCYSTEINE O-METHYLTRANSFERASE"/>
    <property type="match status" value="1"/>
</dbReference>
<dbReference type="AlphaFoldDB" id="A0A1E4RM99"/>
<dbReference type="EC" id="2.1.1.100" evidence="3 10"/>
<comment type="catalytic activity">
    <reaction evidence="10">
        <text>[protein]-C-terminal S-[(2E,6E)-farnesyl]-L-cysteine + S-adenosyl-L-methionine = [protein]-C-terminal S-[(2E,6E)-farnesyl]-L-cysteine methyl ester + S-adenosyl-L-homocysteine</text>
        <dbReference type="Rhea" id="RHEA:21672"/>
        <dbReference type="Rhea" id="RHEA-COMP:12125"/>
        <dbReference type="Rhea" id="RHEA-COMP:12126"/>
        <dbReference type="ChEBI" id="CHEBI:57856"/>
        <dbReference type="ChEBI" id="CHEBI:59789"/>
        <dbReference type="ChEBI" id="CHEBI:90510"/>
        <dbReference type="ChEBI" id="CHEBI:90511"/>
        <dbReference type="EC" id="2.1.1.100"/>
    </reaction>
</comment>
<evidence type="ECO:0000256" key="4">
    <source>
        <dbReference type="ARBA" id="ARBA00022603"/>
    </source>
</evidence>
<dbReference type="Pfam" id="PF04140">
    <property type="entry name" value="ICMT"/>
    <property type="match status" value="1"/>
</dbReference>
<evidence type="ECO:0000256" key="5">
    <source>
        <dbReference type="ARBA" id="ARBA00022679"/>
    </source>
</evidence>
<dbReference type="STRING" id="984485.A0A1E4RM99"/>
<dbReference type="PANTHER" id="PTHR12714">
    <property type="entry name" value="PROTEIN-S ISOPRENYLCYSTEINE O-METHYLTRANSFERASE"/>
    <property type="match status" value="1"/>
</dbReference>
<dbReference type="InterPro" id="IPR025770">
    <property type="entry name" value="PPMT_MeTrfase"/>
</dbReference>
<comment type="similarity">
    <text evidence="2 10">Belongs to the class VI-like SAM-binding methyltransferase superfamily. Isoprenylcysteine carboxyl methyltransferase family.</text>
</comment>
<evidence type="ECO:0000256" key="6">
    <source>
        <dbReference type="ARBA" id="ARBA00022691"/>
    </source>
</evidence>
<comment type="subcellular location">
    <subcellularLocation>
        <location evidence="10">Endoplasmic reticulum membrane</location>
        <topology evidence="10">Multi-pass membrane protein</topology>
    </subcellularLocation>
    <subcellularLocation>
        <location evidence="1">Membrane</location>
        <topology evidence="1">Multi-pass membrane protein</topology>
    </subcellularLocation>
</comment>
<dbReference type="InterPro" id="IPR007269">
    <property type="entry name" value="ICMT_MeTrfase"/>
</dbReference>
<evidence type="ECO:0000256" key="3">
    <source>
        <dbReference type="ARBA" id="ARBA00012151"/>
    </source>
</evidence>
<dbReference type="EMBL" id="KV454539">
    <property type="protein sequence ID" value="ODV68408.1"/>
    <property type="molecule type" value="Genomic_DNA"/>
</dbReference>
<organism evidence="11 12">
    <name type="scientific">Hyphopichia burtonii NRRL Y-1933</name>
    <dbReference type="NCBI Taxonomy" id="984485"/>
    <lineage>
        <taxon>Eukaryota</taxon>
        <taxon>Fungi</taxon>
        <taxon>Dikarya</taxon>
        <taxon>Ascomycota</taxon>
        <taxon>Saccharomycotina</taxon>
        <taxon>Pichiomycetes</taxon>
        <taxon>Debaryomycetaceae</taxon>
        <taxon>Hyphopichia</taxon>
    </lineage>
</organism>
<feature type="transmembrane region" description="Helical" evidence="10">
    <location>
        <begin position="168"/>
        <end position="187"/>
    </location>
</feature>
<evidence type="ECO:0000256" key="7">
    <source>
        <dbReference type="ARBA" id="ARBA00022692"/>
    </source>
</evidence>
<evidence type="ECO:0000256" key="10">
    <source>
        <dbReference type="RuleBase" id="RU362022"/>
    </source>
</evidence>
<evidence type="ECO:0000256" key="1">
    <source>
        <dbReference type="ARBA" id="ARBA00004141"/>
    </source>
</evidence>
<keyword evidence="12" id="KW-1185">Reference proteome</keyword>
<dbReference type="PROSITE" id="PS51564">
    <property type="entry name" value="SAM_ICMT"/>
    <property type="match status" value="1"/>
</dbReference>
<keyword evidence="7 10" id="KW-0812">Transmembrane</keyword>
<dbReference type="GO" id="GO:0032259">
    <property type="term" value="P:methylation"/>
    <property type="evidence" value="ECO:0007669"/>
    <property type="project" value="UniProtKB-KW"/>
</dbReference>
<keyword evidence="5" id="KW-0808">Transferase</keyword>
<keyword evidence="8 10" id="KW-1133">Transmembrane helix</keyword>